<evidence type="ECO:0000313" key="4">
    <source>
        <dbReference type="Proteomes" id="UP000235392"/>
    </source>
</evidence>
<feature type="chain" id="PRO_5014846813" evidence="2">
    <location>
        <begin position="20"/>
        <end position="400"/>
    </location>
</feature>
<comment type="caution">
    <text evidence="3">The sequence shown here is derived from an EMBL/GenBank/DDBJ whole genome shotgun (WGS) entry which is preliminary data.</text>
</comment>
<dbReference type="AlphaFoldDB" id="A0A2N5TBI3"/>
<organism evidence="3 4">
    <name type="scientific">Puccinia coronata f. sp. avenae</name>
    <dbReference type="NCBI Taxonomy" id="200324"/>
    <lineage>
        <taxon>Eukaryota</taxon>
        <taxon>Fungi</taxon>
        <taxon>Dikarya</taxon>
        <taxon>Basidiomycota</taxon>
        <taxon>Pucciniomycotina</taxon>
        <taxon>Pucciniomycetes</taxon>
        <taxon>Pucciniales</taxon>
        <taxon>Pucciniaceae</taxon>
        <taxon>Puccinia</taxon>
    </lineage>
</organism>
<accession>A0A2N5TBI3</accession>
<proteinExistence type="predicted"/>
<name>A0A2N5TBI3_9BASI</name>
<gene>
    <name evidence="3" type="ORF">PCASD_14576</name>
</gene>
<evidence type="ECO:0000313" key="3">
    <source>
        <dbReference type="EMBL" id="PLW22830.1"/>
    </source>
</evidence>
<dbReference type="Proteomes" id="UP000235392">
    <property type="component" value="Unassembled WGS sequence"/>
</dbReference>
<feature type="region of interest" description="Disordered" evidence="1">
    <location>
        <begin position="195"/>
        <end position="220"/>
    </location>
</feature>
<evidence type="ECO:0000256" key="2">
    <source>
        <dbReference type="SAM" id="SignalP"/>
    </source>
</evidence>
<feature type="signal peptide" evidence="2">
    <location>
        <begin position="1"/>
        <end position="19"/>
    </location>
</feature>
<protein>
    <submittedName>
        <fullName evidence="3">Uncharacterized protein</fullName>
    </submittedName>
</protein>
<keyword evidence="2" id="KW-0732">Signal</keyword>
<evidence type="ECO:0000256" key="1">
    <source>
        <dbReference type="SAM" id="MobiDB-lite"/>
    </source>
</evidence>
<reference evidence="3 4" key="1">
    <citation type="submission" date="2017-11" db="EMBL/GenBank/DDBJ databases">
        <title>De novo assembly and phasing of dikaryotic genomes from two isolates of Puccinia coronata f. sp. avenae, the causal agent of oat crown rust.</title>
        <authorList>
            <person name="Miller M.E."/>
            <person name="Zhang Y."/>
            <person name="Omidvar V."/>
            <person name="Sperschneider J."/>
            <person name="Schwessinger B."/>
            <person name="Raley C."/>
            <person name="Palmer J.M."/>
            <person name="Garnica D."/>
            <person name="Upadhyaya N."/>
            <person name="Rathjen J."/>
            <person name="Taylor J.M."/>
            <person name="Park R.F."/>
            <person name="Dodds P.N."/>
            <person name="Hirsch C.D."/>
            <person name="Kianian S.F."/>
            <person name="Figueroa M."/>
        </authorList>
    </citation>
    <scope>NUCLEOTIDE SEQUENCE [LARGE SCALE GENOMIC DNA]</scope>
    <source>
        <strain evidence="3">12SD80</strain>
    </source>
</reference>
<dbReference type="EMBL" id="PGCI01000651">
    <property type="protein sequence ID" value="PLW22830.1"/>
    <property type="molecule type" value="Genomic_DNA"/>
</dbReference>
<feature type="compositionally biased region" description="Basic and acidic residues" evidence="1">
    <location>
        <begin position="344"/>
        <end position="354"/>
    </location>
</feature>
<feature type="region of interest" description="Disordered" evidence="1">
    <location>
        <begin position="327"/>
        <end position="400"/>
    </location>
</feature>
<feature type="compositionally biased region" description="Polar residues" evidence="1">
    <location>
        <begin position="391"/>
        <end position="400"/>
    </location>
</feature>
<sequence length="400" mass="44361">MGLGIYPFLKLSAIIVVSATENFNVSPFAQVWDPWSETSEEWFVSQDIRNIARFDWYLEPEANGQALASEERHFAGPLVDINIPKDHLPSHQGSLASSALTQHTAHVHHEAALPLTDCPSPRSKDILNEGNDISSHKKMFIQSLPSGIPNKEIGHMESTLFEEFINPMTELASLSRNDDYFNIEELDAYLDYKRESAPSPAESSGELAANEENSHASGCLPSELQNSLAELAANLLSSPETHREASLITQNSLSDDHLLDIDHLSSHHWCDASTPPPEPLQSGGAAFNLEVNTDLQNHRFSPEEGAMESDRIGSEVNPVTEVCNSKGTKRKILENLQNTSPTQPRHERKDRFDNQTDENLLSEHPPFDPDLEMRYIGIPKSGHVRSPGKPDQSQIVSPAK</sequence>